<proteinExistence type="predicted"/>
<protein>
    <submittedName>
        <fullName evidence="2">Helix-turn-helix domain-containing protein</fullName>
    </submittedName>
</protein>
<dbReference type="Pfam" id="PF13560">
    <property type="entry name" value="HTH_31"/>
    <property type="match status" value="1"/>
</dbReference>
<evidence type="ECO:0000256" key="1">
    <source>
        <dbReference type="SAM" id="MobiDB-lite"/>
    </source>
</evidence>
<dbReference type="Proteomes" id="UP001187346">
    <property type="component" value="Unassembled WGS sequence"/>
</dbReference>
<evidence type="ECO:0000313" key="3">
    <source>
        <dbReference type="Proteomes" id="UP001187346"/>
    </source>
</evidence>
<gene>
    <name evidence="2" type="ORF">R5A26_21995</name>
</gene>
<organism evidence="2 3">
    <name type="scientific">Streptomyces prunicolor</name>
    <dbReference type="NCBI Taxonomy" id="67348"/>
    <lineage>
        <taxon>Bacteria</taxon>
        <taxon>Bacillati</taxon>
        <taxon>Actinomycetota</taxon>
        <taxon>Actinomycetes</taxon>
        <taxon>Kitasatosporales</taxon>
        <taxon>Streptomycetaceae</taxon>
        <taxon>Streptomyces</taxon>
    </lineage>
</organism>
<comment type="caution">
    <text evidence="2">The sequence shown here is derived from an EMBL/GenBank/DDBJ whole genome shotgun (WGS) entry which is preliminary data.</text>
</comment>
<keyword evidence="3" id="KW-1185">Reference proteome</keyword>
<reference evidence="2 3" key="1">
    <citation type="submission" date="2023-10" db="EMBL/GenBank/DDBJ databases">
        <title>Characterization of rhizosphere-enriched actinobacteria from wheat plants lab-grown on chernevaya soil.</title>
        <authorList>
            <person name="Tikhonova E.N."/>
            <person name="Konopkin A."/>
            <person name="Kravchenko I.K."/>
        </authorList>
    </citation>
    <scope>NUCLEOTIDE SEQUENCE [LARGE SCALE GENOMIC DNA]</scope>
    <source>
        <strain evidence="2 3">RR29</strain>
    </source>
</reference>
<name>A0ABU4FDF6_9ACTN</name>
<dbReference type="CDD" id="cd00093">
    <property type="entry name" value="HTH_XRE"/>
    <property type="match status" value="1"/>
</dbReference>
<dbReference type="EMBL" id="JAWMAJ010000071">
    <property type="protein sequence ID" value="MDV7218624.1"/>
    <property type="molecule type" value="Genomic_DNA"/>
</dbReference>
<dbReference type="InterPro" id="IPR001387">
    <property type="entry name" value="Cro/C1-type_HTH"/>
</dbReference>
<dbReference type="RefSeq" id="WP_317772871.1">
    <property type="nucleotide sequence ID" value="NZ_JAWMAJ010000071.1"/>
</dbReference>
<accession>A0ABU4FDF6</accession>
<feature type="region of interest" description="Disordered" evidence="1">
    <location>
        <begin position="268"/>
        <end position="291"/>
    </location>
</feature>
<evidence type="ECO:0000313" key="2">
    <source>
        <dbReference type="EMBL" id="MDV7218624.1"/>
    </source>
</evidence>
<sequence length="291" mass="32996">MGAGRRLRELVNCLRELKDASRVTYREMAKRTGPKPYYCGASTLSQAVTGARLPRLKVVEAYARTAGDPTDEDARQDRVRRTRQLWQSAVVEQARPLRAGRGRRLQQIRTPEAFGQGLARLRARAGQPSLREIERVTASHGHRVPRSTCQLFLAGHILPSQEQLTALLLTFDATKASFLGWRVALNCIVVRRRPEPTSSGGCVCPDGDPAVIAFLERRERDERIKRRTGQLRQDQDYGEWLDAREARAFYRRQWDYLDDDELAWLEQREGDTPVGDVGWLSGRSPTGSDDL</sequence>